<dbReference type="RefSeq" id="WP_060913647.1">
    <property type="nucleotide sequence ID" value="NZ_KQ959928.1"/>
</dbReference>
<dbReference type="InterPro" id="IPR001173">
    <property type="entry name" value="Glyco_trans_2-like"/>
</dbReference>
<dbReference type="EMBL" id="LSDC01000021">
    <property type="protein sequence ID" value="KXB62690.1"/>
    <property type="molecule type" value="Genomic_DNA"/>
</dbReference>
<dbReference type="GO" id="GO:0016758">
    <property type="term" value="F:hexosyltransferase activity"/>
    <property type="evidence" value="ECO:0007669"/>
    <property type="project" value="UniProtKB-ARBA"/>
</dbReference>
<evidence type="ECO:0000313" key="4">
    <source>
        <dbReference type="Proteomes" id="UP000070355"/>
    </source>
</evidence>
<feature type="domain" description="Glycosyltransferase 2-like" evidence="2">
    <location>
        <begin position="36"/>
        <end position="162"/>
    </location>
</feature>
<dbReference type="STRING" id="1379.HMPREF3186_00358"/>
<gene>
    <name evidence="3" type="ORF">HMPREF3186_00358</name>
</gene>
<dbReference type="PANTHER" id="PTHR22916:SF3">
    <property type="entry name" value="UDP-GLCNAC:BETAGAL BETA-1,3-N-ACETYLGLUCOSAMINYLTRANSFERASE-LIKE PROTEIN 1"/>
    <property type="match status" value="1"/>
</dbReference>
<protein>
    <submittedName>
        <fullName evidence="3">Glycosyltransferase, group 2 family protein</fullName>
    </submittedName>
</protein>
<dbReference type="PATRIC" id="fig|1379.3.peg.353"/>
<dbReference type="SUPFAM" id="SSF53448">
    <property type="entry name" value="Nucleotide-diphospho-sugar transferases"/>
    <property type="match status" value="1"/>
</dbReference>
<dbReference type="PANTHER" id="PTHR22916">
    <property type="entry name" value="GLYCOSYLTRANSFERASE"/>
    <property type="match status" value="1"/>
</dbReference>
<comment type="caution">
    <text evidence="3">The sequence shown here is derived from an EMBL/GenBank/DDBJ whole genome shotgun (WGS) entry which is preliminary data.</text>
</comment>
<organism evidence="3 4">
    <name type="scientific">Gemella haemolysans</name>
    <dbReference type="NCBI Taxonomy" id="1379"/>
    <lineage>
        <taxon>Bacteria</taxon>
        <taxon>Bacillati</taxon>
        <taxon>Bacillota</taxon>
        <taxon>Bacilli</taxon>
        <taxon>Bacillales</taxon>
        <taxon>Gemellaceae</taxon>
        <taxon>Gemella</taxon>
    </lineage>
</organism>
<dbReference type="OrthoDB" id="9785185at2"/>
<proteinExistence type="inferred from homology"/>
<dbReference type="Pfam" id="PF00535">
    <property type="entry name" value="Glycos_transf_2"/>
    <property type="match status" value="1"/>
</dbReference>
<name>A0A134A574_9BACL</name>
<dbReference type="AlphaFoldDB" id="A0A134A574"/>
<accession>A0A134A574</accession>
<evidence type="ECO:0000256" key="1">
    <source>
        <dbReference type="ARBA" id="ARBA00006739"/>
    </source>
</evidence>
<sequence>MVKTLDRTKDIFLDTMLLGNEILTKKIKTTNKTKITVILAAYRNVERLESIIKDLYNQSFQEFEIIVVDDLSGSEIEEAVVALDNNKINYIKKQLGSNSSAKNCALDFSKGEYVVFVEESSKLKSNYLELLFNEVSQKNLDIAILTRNGYPSILNENISSGQDYLIEEIKKLKSDLNYNVTSCIFKKKFLDVYNLRFQEDMLALENLYFKLRVFDVAGKVSQVAKVGYKDLEENKSVRNNAMIEASTRRIMIAFNRIEEFKQNKKYEESLNLLCGYLLFDVLRMYENMSEEIEILELIKSRKNYFDSDTFINKTMIAMSPIMFANHLNRKDRR</sequence>
<evidence type="ECO:0000259" key="2">
    <source>
        <dbReference type="Pfam" id="PF00535"/>
    </source>
</evidence>
<keyword evidence="3" id="KW-0808">Transferase</keyword>
<dbReference type="InterPro" id="IPR029044">
    <property type="entry name" value="Nucleotide-diphossugar_trans"/>
</dbReference>
<comment type="similarity">
    <text evidence="1">Belongs to the glycosyltransferase 2 family.</text>
</comment>
<reference evidence="4" key="1">
    <citation type="submission" date="2016-01" db="EMBL/GenBank/DDBJ databases">
        <authorList>
            <person name="Mitreva M."/>
            <person name="Pepin K.H."/>
            <person name="Mihindukulasuriya K.A."/>
            <person name="Fulton R."/>
            <person name="Fronick C."/>
            <person name="O'Laughlin M."/>
            <person name="Miner T."/>
            <person name="Herter B."/>
            <person name="Rosa B.A."/>
            <person name="Cordes M."/>
            <person name="Tomlinson C."/>
            <person name="Wollam A."/>
            <person name="Palsikar V.B."/>
            <person name="Mardis E.R."/>
            <person name="Wilson R.K."/>
        </authorList>
    </citation>
    <scope>NUCLEOTIDE SEQUENCE [LARGE SCALE GENOMIC DNA]</scope>
    <source>
        <strain evidence="4">DNF01167</strain>
    </source>
</reference>
<evidence type="ECO:0000313" key="3">
    <source>
        <dbReference type="EMBL" id="KXB62690.1"/>
    </source>
</evidence>
<dbReference type="Proteomes" id="UP000070355">
    <property type="component" value="Unassembled WGS sequence"/>
</dbReference>
<dbReference type="Gene3D" id="3.90.550.10">
    <property type="entry name" value="Spore Coat Polysaccharide Biosynthesis Protein SpsA, Chain A"/>
    <property type="match status" value="1"/>
</dbReference>
<dbReference type="CDD" id="cd00761">
    <property type="entry name" value="Glyco_tranf_GTA_type"/>
    <property type="match status" value="1"/>
</dbReference>